<dbReference type="EMBL" id="ML741851">
    <property type="protein sequence ID" value="KAE8322175.1"/>
    <property type="molecule type" value="Genomic_DNA"/>
</dbReference>
<keyword evidence="2" id="KW-0732">Signal</keyword>
<evidence type="ECO:0000313" key="4">
    <source>
        <dbReference type="Proteomes" id="UP000325945"/>
    </source>
</evidence>
<evidence type="ECO:0000256" key="2">
    <source>
        <dbReference type="SAM" id="SignalP"/>
    </source>
</evidence>
<sequence>MKIQLLLPLMTLGFALGEPIPKQALSQRQTDDSISSGVCALFDAQIAELQKARKELLDILGPPELDSFGKRDDVNPALDGSSVDTPSNDTPVDSSLPGAPSLVTPEDLQKELLAIVDQMANLGCKVPDTVL</sequence>
<gene>
    <name evidence="3" type="ORF">BDV39DRAFT_210022</name>
</gene>
<feature type="signal peptide" evidence="2">
    <location>
        <begin position="1"/>
        <end position="17"/>
    </location>
</feature>
<feature type="region of interest" description="Disordered" evidence="1">
    <location>
        <begin position="62"/>
        <end position="103"/>
    </location>
</feature>
<feature type="compositionally biased region" description="Polar residues" evidence="1">
    <location>
        <begin position="82"/>
        <end position="93"/>
    </location>
</feature>
<accession>A0A5N6WMT1</accession>
<evidence type="ECO:0000313" key="3">
    <source>
        <dbReference type="EMBL" id="KAE8322175.1"/>
    </source>
</evidence>
<dbReference type="Proteomes" id="UP000325945">
    <property type="component" value="Unassembled WGS sequence"/>
</dbReference>
<name>A0A5N6WMT1_9EURO</name>
<organism evidence="3 4">
    <name type="scientific">Aspergillus sergii</name>
    <dbReference type="NCBI Taxonomy" id="1034303"/>
    <lineage>
        <taxon>Eukaryota</taxon>
        <taxon>Fungi</taxon>
        <taxon>Dikarya</taxon>
        <taxon>Ascomycota</taxon>
        <taxon>Pezizomycotina</taxon>
        <taxon>Eurotiomycetes</taxon>
        <taxon>Eurotiomycetidae</taxon>
        <taxon>Eurotiales</taxon>
        <taxon>Aspergillaceae</taxon>
        <taxon>Aspergillus</taxon>
        <taxon>Aspergillus subgen. Circumdati</taxon>
    </lineage>
</organism>
<evidence type="ECO:0000256" key="1">
    <source>
        <dbReference type="SAM" id="MobiDB-lite"/>
    </source>
</evidence>
<dbReference type="AlphaFoldDB" id="A0A5N6WMT1"/>
<proteinExistence type="predicted"/>
<feature type="chain" id="PRO_5025030749" evidence="2">
    <location>
        <begin position="18"/>
        <end position="131"/>
    </location>
</feature>
<keyword evidence="4" id="KW-1185">Reference proteome</keyword>
<reference evidence="4" key="1">
    <citation type="submission" date="2019-04" db="EMBL/GenBank/DDBJ databases">
        <title>Friends and foes A comparative genomics studyof 23 Aspergillus species from section Flavi.</title>
        <authorList>
            <consortium name="DOE Joint Genome Institute"/>
            <person name="Kjaerbolling I."/>
            <person name="Vesth T."/>
            <person name="Frisvad J.C."/>
            <person name="Nybo J.L."/>
            <person name="Theobald S."/>
            <person name="Kildgaard S."/>
            <person name="Isbrandt T."/>
            <person name="Kuo A."/>
            <person name="Sato A."/>
            <person name="Lyhne E.K."/>
            <person name="Kogle M.E."/>
            <person name="Wiebenga A."/>
            <person name="Kun R.S."/>
            <person name="Lubbers R.J."/>
            <person name="Makela M.R."/>
            <person name="Barry K."/>
            <person name="Chovatia M."/>
            <person name="Clum A."/>
            <person name="Daum C."/>
            <person name="Haridas S."/>
            <person name="He G."/>
            <person name="LaButti K."/>
            <person name="Lipzen A."/>
            <person name="Mondo S."/>
            <person name="Riley R."/>
            <person name="Salamov A."/>
            <person name="Simmons B.A."/>
            <person name="Magnuson J.K."/>
            <person name="Henrissat B."/>
            <person name="Mortensen U.H."/>
            <person name="Larsen T.O."/>
            <person name="Devries R.P."/>
            <person name="Grigoriev I.V."/>
            <person name="Machida M."/>
            <person name="Baker S.E."/>
            <person name="Andersen M.R."/>
        </authorList>
    </citation>
    <scope>NUCLEOTIDE SEQUENCE [LARGE SCALE GENOMIC DNA]</scope>
    <source>
        <strain evidence="4">CBS 130017</strain>
    </source>
</reference>
<protein>
    <submittedName>
        <fullName evidence="3">Uncharacterized protein</fullName>
    </submittedName>
</protein>